<keyword evidence="2" id="KW-1185">Reference proteome</keyword>
<accession>R7QCG8</accession>
<dbReference type="KEGG" id="ccp:CHC_T00004239001"/>
<organism evidence="1 2">
    <name type="scientific">Chondrus crispus</name>
    <name type="common">Carrageen Irish moss</name>
    <name type="synonym">Polymorpha crispa</name>
    <dbReference type="NCBI Taxonomy" id="2769"/>
    <lineage>
        <taxon>Eukaryota</taxon>
        <taxon>Rhodophyta</taxon>
        <taxon>Florideophyceae</taxon>
        <taxon>Rhodymeniophycidae</taxon>
        <taxon>Gigartinales</taxon>
        <taxon>Gigartinaceae</taxon>
        <taxon>Chondrus</taxon>
    </lineage>
</organism>
<evidence type="ECO:0000313" key="1">
    <source>
        <dbReference type="EMBL" id="CDF35769.1"/>
    </source>
</evidence>
<dbReference type="AlphaFoldDB" id="R7QCG8"/>
<dbReference type="Proteomes" id="UP000012073">
    <property type="component" value="Unassembled WGS sequence"/>
</dbReference>
<reference evidence="2" key="1">
    <citation type="journal article" date="2013" name="Proc. Natl. Acad. Sci. U.S.A.">
        <title>Genome structure and metabolic features in the red seaweed Chondrus crispus shed light on evolution of the Archaeplastida.</title>
        <authorList>
            <person name="Collen J."/>
            <person name="Porcel B."/>
            <person name="Carre W."/>
            <person name="Ball S.G."/>
            <person name="Chaparro C."/>
            <person name="Tonon T."/>
            <person name="Barbeyron T."/>
            <person name="Michel G."/>
            <person name="Noel B."/>
            <person name="Valentin K."/>
            <person name="Elias M."/>
            <person name="Artiguenave F."/>
            <person name="Arun A."/>
            <person name="Aury J.M."/>
            <person name="Barbosa-Neto J.F."/>
            <person name="Bothwell J.H."/>
            <person name="Bouget F.Y."/>
            <person name="Brillet L."/>
            <person name="Cabello-Hurtado F."/>
            <person name="Capella-Gutierrez S."/>
            <person name="Charrier B."/>
            <person name="Cladiere L."/>
            <person name="Cock J.M."/>
            <person name="Coelho S.M."/>
            <person name="Colleoni C."/>
            <person name="Czjzek M."/>
            <person name="Da Silva C."/>
            <person name="Delage L."/>
            <person name="Denoeud F."/>
            <person name="Deschamps P."/>
            <person name="Dittami S.M."/>
            <person name="Gabaldon T."/>
            <person name="Gachon C.M."/>
            <person name="Groisillier A."/>
            <person name="Herve C."/>
            <person name="Jabbari K."/>
            <person name="Katinka M."/>
            <person name="Kloareg B."/>
            <person name="Kowalczyk N."/>
            <person name="Labadie K."/>
            <person name="Leblanc C."/>
            <person name="Lopez P.J."/>
            <person name="McLachlan D.H."/>
            <person name="Meslet-Cladiere L."/>
            <person name="Moustafa A."/>
            <person name="Nehr Z."/>
            <person name="Nyvall Collen P."/>
            <person name="Panaud O."/>
            <person name="Partensky F."/>
            <person name="Poulain J."/>
            <person name="Rensing S.A."/>
            <person name="Rousvoal S."/>
            <person name="Samson G."/>
            <person name="Symeonidi A."/>
            <person name="Weissenbach J."/>
            <person name="Zambounis A."/>
            <person name="Wincker P."/>
            <person name="Boyen C."/>
        </authorList>
    </citation>
    <scope>NUCLEOTIDE SEQUENCE [LARGE SCALE GENOMIC DNA]</scope>
    <source>
        <strain evidence="2">cv. Stackhouse</strain>
    </source>
</reference>
<evidence type="ECO:0000313" key="2">
    <source>
        <dbReference type="Proteomes" id="UP000012073"/>
    </source>
</evidence>
<dbReference type="RefSeq" id="XP_005715588.1">
    <property type="nucleotide sequence ID" value="XM_005715531.1"/>
</dbReference>
<name>R7QCG8_CHOCR</name>
<sequence length="63" mass="7011">MGREPDGHVRELGSGEVLQAVPSCRGAFVPPGFCSRVPWVTLLPSNRIFQKINKPKFPKPDHE</sequence>
<dbReference type="GeneID" id="17323303"/>
<dbReference type="EMBL" id="HG001746">
    <property type="protein sequence ID" value="CDF35769.1"/>
    <property type="molecule type" value="Genomic_DNA"/>
</dbReference>
<proteinExistence type="predicted"/>
<gene>
    <name evidence="1" type="ORF">CHC_T00004239001</name>
</gene>
<protein>
    <submittedName>
        <fullName evidence="1">Uncharacterized protein</fullName>
    </submittedName>
</protein>
<dbReference type="Gramene" id="CDF35769">
    <property type="protein sequence ID" value="CDF35769"/>
    <property type="gene ID" value="CHC_T00004239001"/>
</dbReference>